<accession>A0A226CWZ7</accession>
<keyword evidence="1" id="KW-0472">Membrane</keyword>
<dbReference type="Proteomes" id="UP000198287">
    <property type="component" value="Unassembled WGS sequence"/>
</dbReference>
<organism evidence="2 3">
    <name type="scientific">Folsomia candida</name>
    <name type="common">Springtail</name>
    <dbReference type="NCBI Taxonomy" id="158441"/>
    <lineage>
        <taxon>Eukaryota</taxon>
        <taxon>Metazoa</taxon>
        <taxon>Ecdysozoa</taxon>
        <taxon>Arthropoda</taxon>
        <taxon>Hexapoda</taxon>
        <taxon>Collembola</taxon>
        <taxon>Entomobryomorpha</taxon>
        <taxon>Isotomoidea</taxon>
        <taxon>Isotomidae</taxon>
        <taxon>Proisotominae</taxon>
        <taxon>Folsomia</taxon>
    </lineage>
</organism>
<keyword evidence="1" id="KW-0812">Transmembrane</keyword>
<dbReference type="EMBL" id="LNIX01000056">
    <property type="protein sequence ID" value="OXA37499.1"/>
    <property type="molecule type" value="Genomic_DNA"/>
</dbReference>
<evidence type="ECO:0000313" key="2">
    <source>
        <dbReference type="EMBL" id="OXA37499.1"/>
    </source>
</evidence>
<name>A0A226CWZ7_FOLCA</name>
<evidence type="ECO:0000313" key="3">
    <source>
        <dbReference type="Proteomes" id="UP000198287"/>
    </source>
</evidence>
<dbReference type="AlphaFoldDB" id="A0A226CWZ7"/>
<sequence>MCAYNRLPAPSIGEHEAIKAEVDVDKFSAAATPNFGHFAAARRGVPMLKLAQLNPLGWAFTLFFFLAVLDLSAHACGIDVLITNWNQRKFDKAWARMQFICLVDEVTVWWIMYAVESGIEFGLYESVLLGNPANNERNLKESFQVHRSTPALEYVLWLPEAGVHGFFRTAVLEGRSKQSIRSVNKKMPNNETTVAIQDLVIHHYENGGKTQQEIAELVKKSRQLSVT</sequence>
<feature type="transmembrane region" description="Helical" evidence="1">
    <location>
        <begin position="56"/>
        <end position="82"/>
    </location>
</feature>
<evidence type="ECO:0000256" key="1">
    <source>
        <dbReference type="SAM" id="Phobius"/>
    </source>
</evidence>
<keyword evidence="3" id="KW-1185">Reference proteome</keyword>
<protein>
    <submittedName>
        <fullName evidence="2">Uncharacterized protein</fullName>
    </submittedName>
</protein>
<comment type="caution">
    <text evidence="2">The sequence shown here is derived from an EMBL/GenBank/DDBJ whole genome shotgun (WGS) entry which is preliminary data.</text>
</comment>
<gene>
    <name evidence="2" type="ORF">Fcan01_27716</name>
</gene>
<proteinExistence type="predicted"/>
<keyword evidence="1" id="KW-1133">Transmembrane helix</keyword>
<reference evidence="2 3" key="1">
    <citation type="submission" date="2015-12" db="EMBL/GenBank/DDBJ databases">
        <title>The genome of Folsomia candida.</title>
        <authorList>
            <person name="Faddeeva A."/>
            <person name="Derks M.F."/>
            <person name="Anvar Y."/>
            <person name="Smit S."/>
            <person name="Van Straalen N."/>
            <person name="Roelofs D."/>
        </authorList>
    </citation>
    <scope>NUCLEOTIDE SEQUENCE [LARGE SCALE GENOMIC DNA]</scope>
    <source>
        <strain evidence="2 3">VU population</strain>
        <tissue evidence="2">Whole body</tissue>
    </source>
</reference>